<dbReference type="SMART" id="SM00045">
    <property type="entry name" value="DAGKa"/>
    <property type="match status" value="1"/>
</dbReference>
<dbReference type="GO" id="GO:0046872">
    <property type="term" value="F:metal ion binding"/>
    <property type="evidence" value="ECO:0007669"/>
    <property type="project" value="UniProtKB-KW"/>
</dbReference>
<comment type="function">
    <text evidence="1">Phosphorylates diacylglycerol (DAG) to generate phosphatidic acid (PA).</text>
</comment>
<dbReference type="PROSITE" id="PS50081">
    <property type="entry name" value="ZF_DAG_PE_2"/>
    <property type="match status" value="2"/>
</dbReference>
<dbReference type="AlphaFoldDB" id="A0A7D9IVG0"/>
<feature type="compositionally biased region" description="Low complexity" evidence="13">
    <location>
        <begin position="556"/>
        <end position="569"/>
    </location>
</feature>
<dbReference type="InterPro" id="IPR001206">
    <property type="entry name" value="Diacylglycerol_kinase_cat_dom"/>
</dbReference>
<dbReference type="GO" id="GO:0005886">
    <property type="term" value="C:plasma membrane"/>
    <property type="evidence" value="ECO:0007669"/>
    <property type="project" value="TreeGrafter"/>
</dbReference>
<comment type="catalytic activity">
    <reaction evidence="12">
        <text>a 1,2-diacyl-sn-glycerol + ATP = a 1,2-diacyl-sn-glycero-3-phosphate + ADP + H(+)</text>
        <dbReference type="Rhea" id="RHEA:10272"/>
        <dbReference type="ChEBI" id="CHEBI:15378"/>
        <dbReference type="ChEBI" id="CHEBI:17815"/>
        <dbReference type="ChEBI" id="CHEBI:30616"/>
        <dbReference type="ChEBI" id="CHEBI:58608"/>
        <dbReference type="ChEBI" id="CHEBI:456216"/>
        <dbReference type="EC" id="2.7.1.107"/>
    </reaction>
</comment>
<dbReference type="InterPro" id="IPR001849">
    <property type="entry name" value="PH_domain"/>
</dbReference>
<evidence type="ECO:0000256" key="12">
    <source>
        <dbReference type="RuleBase" id="RU361128"/>
    </source>
</evidence>
<dbReference type="InterPro" id="IPR037607">
    <property type="entry name" value="DGK"/>
</dbReference>
<dbReference type="PANTHER" id="PTHR11255:SF109">
    <property type="entry name" value="DIACYLGLYCEROL KINASE ETA"/>
    <property type="match status" value="1"/>
</dbReference>
<evidence type="ECO:0000256" key="9">
    <source>
        <dbReference type="ARBA" id="ARBA00022777"/>
    </source>
</evidence>
<dbReference type="PANTHER" id="PTHR11255">
    <property type="entry name" value="DIACYLGLYCEROL KINASE"/>
    <property type="match status" value="1"/>
</dbReference>
<dbReference type="SUPFAM" id="SSF111331">
    <property type="entry name" value="NAD kinase/diacylglycerol kinase-like"/>
    <property type="match status" value="1"/>
</dbReference>
<dbReference type="PROSITE" id="PS50146">
    <property type="entry name" value="DAGK"/>
    <property type="match status" value="1"/>
</dbReference>
<keyword evidence="6" id="KW-0479">Metal-binding</keyword>
<dbReference type="CDD" id="cd20852">
    <property type="entry name" value="C1_DGK_typeII_rpt2"/>
    <property type="match status" value="1"/>
</dbReference>
<dbReference type="InterPro" id="IPR002219">
    <property type="entry name" value="PKC_DAG/PE"/>
</dbReference>
<dbReference type="Gene3D" id="2.60.200.40">
    <property type="match status" value="1"/>
</dbReference>
<keyword evidence="7" id="KW-0677">Repeat</keyword>
<comment type="caution">
    <text evidence="14">The sequence shown here is derived from an EMBL/GenBank/DDBJ whole genome shotgun (WGS) entry which is preliminary data.</text>
</comment>
<dbReference type="Pfam" id="PF00781">
    <property type="entry name" value="DAGK_cat"/>
    <property type="match status" value="1"/>
</dbReference>
<protein>
    <recommendedName>
        <fullName evidence="12">Diacylglycerol kinase</fullName>
        <shortName evidence="12">DAG kinase</shortName>
        <ecNumber evidence="12">2.7.1.107</ecNumber>
    </recommendedName>
</protein>
<keyword evidence="8 12" id="KW-0547">Nucleotide-binding</keyword>
<accession>A0A7D9IVG0</accession>
<dbReference type="GO" id="GO:0046486">
    <property type="term" value="P:glycerolipid metabolic process"/>
    <property type="evidence" value="ECO:0007669"/>
    <property type="project" value="UniProtKB-ARBA"/>
</dbReference>
<evidence type="ECO:0000256" key="7">
    <source>
        <dbReference type="ARBA" id="ARBA00022737"/>
    </source>
</evidence>
<evidence type="ECO:0000256" key="3">
    <source>
        <dbReference type="ARBA" id="ARBA00009280"/>
    </source>
</evidence>
<dbReference type="InterPro" id="IPR000756">
    <property type="entry name" value="Diacylglycerol_kin_accessory"/>
</dbReference>
<keyword evidence="5 12" id="KW-0808">Transferase</keyword>
<dbReference type="InterPro" id="IPR016064">
    <property type="entry name" value="NAD/diacylglycerol_kinase_sf"/>
</dbReference>
<keyword evidence="10" id="KW-0862">Zinc</keyword>
<keyword evidence="9 12" id="KW-0418">Kinase</keyword>
<dbReference type="SMART" id="SM00046">
    <property type="entry name" value="DAGKc"/>
    <property type="match status" value="1"/>
</dbReference>
<feature type="region of interest" description="Disordered" evidence="13">
    <location>
        <begin position="531"/>
        <end position="550"/>
    </location>
</feature>
<evidence type="ECO:0000256" key="10">
    <source>
        <dbReference type="ARBA" id="ARBA00022833"/>
    </source>
</evidence>
<evidence type="ECO:0000256" key="11">
    <source>
        <dbReference type="ARBA" id="ARBA00022840"/>
    </source>
</evidence>
<sequence length="863" mass="96166">MPYLTIILCGDTRREMEEWITALRNITLRNSNSDILDRLSDGHNWYSRSHSRPTLCNVCGELLPGVTSRGLSCEVCTYTVHKQCAVRAVDKCKWTSLETIGNKEKLSEYSDPFAMAHQWMQLNISPGSRCYVCDKSCGGKKNPQDRKCLWCGLSVHSFCESSSTARAKCSLGENNLSILPPTALAFSAKPGMLMEATRPHHGNPLLVFVNTRSGDNQGVKFLRKFKQLLNPAQVFDLSFGGPAQGLKLFQHLDLFRVLVCGGDGSVGWVMTEIDKMKLMKKCQISVLPLGTGNDLSRVLRWGASFYDTNALPYLLKSLEGAKTEMLDRWSIMIQEEKEIASSPSSSYSLSSQAELTTPSEASSFNTMENDIGKHLSRIMYSHENTEVISSARVLCGIVKNLVSKVGAASASEESNEPGQPDELSQKCSVLNDKLDQLLHTLNVEEEAVRKPEECGQLSASGNPKVFVPRDALMSRANSLKKALRQIIDHTEQAVDEQNAQTSNDFAQSIVTAATTAVSDAQVPNIVAEDNRYEHRKSLSDIPEGSSVGGLYPERYSPRLLSRSSPQRSESALDELKVESKQTVHFPGTIIAKAFLKEKENESYGPGSSMIYKALIANVDTLCAAASPVPDNFISVEGFTERCVMNNYFSVGMDAKIVLEFHLKREENPEQFRSRKLNLIHYGVLGGKEMLQNSFKNLDQRRLKSVDGHKLHLPRLQGIVVLNIPSYMSGSNFWGSWKDDDGFTTPSFDDKIIEVVAIFSCSQMGVAKVFGGMPYYRMAQCRSVKITITDEAVPVQVDGEPWMQPPGVIKIVHKNRAQMLVRDAEFESTLKSWTDIQQEKHEKHYLSEEENMKQMVFSLRALIK</sequence>
<gene>
    <name evidence="14" type="ORF">PACLA_8A057448</name>
</gene>
<evidence type="ECO:0000256" key="8">
    <source>
        <dbReference type="ARBA" id="ARBA00022741"/>
    </source>
</evidence>
<keyword evidence="4" id="KW-0963">Cytoplasm</keyword>
<name>A0A7D9IVG0_PARCT</name>
<evidence type="ECO:0000256" key="5">
    <source>
        <dbReference type="ARBA" id="ARBA00022679"/>
    </source>
</evidence>
<dbReference type="Gene3D" id="3.40.50.10330">
    <property type="entry name" value="Probable inorganic polyphosphate/atp-NAD kinase, domain 1"/>
    <property type="match status" value="1"/>
</dbReference>
<dbReference type="GO" id="GO:0005737">
    <property type="term" value="C:cytoplasm"/>
    <property type="evidence" value="ECO:0007669"/>
    <property type="project" value="UniProtKB-SubCell"/>
</dbReference>
<comment type="subcellular location">
    <subcellularLocation>
        <location evidence="2">Cytoplasm</location>
    </subcellularLocation>
</comment>
<feature type="region of interest" description="Disordered" evidence="13">
    <location>
        <begin position="556"/>
        <end position="575"/>
    </location>
</feature>
<evidence type="ECO:0000313" key="14">
    <source>
        <dbReference type="EMBL" id="CAB4017295.1"/>
    </source>
</evidence>
<dbReference type="GO" id="GO:0004143">
    <property type="term" value="F:ATP-dependent diacylglycerol kinase activity"/>
    <property type="evidence" value="ECO:0007669"/>
    <property type="project" value="UniProtKB-EC"/>
</dbReference>
<reference evidence="14" key="1">
    <citation type="submission" date="2020-04" db="EMBL/GenBank/DDBJ databases">
        <authorList>
            <person name="Alioto T."/>
            <person name="Alioto T."/>
            <person name="Gomez Garrido J."/>
        </authorList>
    </citation>
    <scope>NUCLEOTIDE SEQUENCE</scope>
    <source>
        <strain evidence="14">A484AB</strain>
    </source>
</reference>
<dbReference type="SMART" id="SM00109">
    <property type="entry name" value="C1"/>
    <property type="match status" value="2"/>
</dbReference>
<keyword evidence="15" id="KW-1185">Reference proteome</keyword>
<dbReference type="Pfam" id="PF00130">
    <property type="entry name" value="C1_1"/>
    <property type="match status" value="2"/>
</dbReference>
<dbReference type="FunFam" id="2.60.200.40:FF:000012">
    <property type="entry name" value="Diacylglycerol kinase"/>
    <property type="match status" value="1"/>
</dbReference>
<dbReference type="Gene3D" id="3.30.60.20">
    <property type="match status" value="2"/>
</dbReference>
<dbReference type="GO" id="GO:0007200">
    <property type="term" value="P:phospholipase C-activating G protein-coupled receptor signaling pathway"/>
    <property type="evidence" value="ECO:0007669"/>
    <property type="project" value="InterPro"/>
</dbReference>
<dbReference type="EMBL" id="CACRXK020009481">
    <property type="protein sequence ID" value="CAB4017295.1"/>
    <property type="molecule type" value="Genomic_DNA"/>
</dbReference>
<organism evidence="14 15">
    <name type="scientific">Paramuricea clavata</name>
    <name type="common">Red gorgonian</name>
    <name type="synonym">Violescent sea-whip</name>
    <dbReference type="NCBI Taxonomy" id="317549"/>
    <lineage>
        <taxon>Eukaryota</taxon>
        <taxon>Metazoa</taxon>
        <taxon>Cnidaria</taxon>
        <taxon>Anthozoa</taxon>
        <taxon>Octocorallia</taxon>
        <taxon>Malacalcyonacea</taxon>
        <taxon>Plexauridae</taxon>
        <taxon>Paramuricea</taxon>
    </lineage>
</organism>
<dbReference type="InterPro" id="IPR017438">
    <property type="entry name" value="ATP-NAD_kinase_N"/>
</dbReference>
<dbReference type="GO" id="GO:0005524">
    <property type="term" value="F:ATP binding"/>
    <property type="evidence" value="ECO:0007669"/>
    <property type="project" value="UniProtKB-KW"/>
</dbReference>
<evidence type="ECO:0000256" key="1">
    <source>
        <dbReference type="ARBA" id="ARBA00002064"/>
    </source>
</evidence>
<dbReference type="PROSITE" id="PS50003">
    <property type="entry name" value="PH_DOMAIN"/>
    <property type="match status" value="1"/>
</dbReference>
<dbReference type="InterPro" id="IPR046349">
    <property type="entry name" value="C1-like_sf"/>
</dbReference>
<evidence type="ECO:0000256" key="6">
    <source>
        <dbReference type="ARBA" id="ARBA00022723"/>
    </source>
</evidence>
<evidence type="ECO:0000256" key="2">
    <source>
        <dbReference type="ARBA" id="ARBA00004496"/>
    </source>
</evidence>
<dbReference type="CDD" id="cd20800">
    <property type="entry name" value="C1_DGK_typeII_rpt1"/>
    <property type="match status" value="1"/>
</dbReference>
<dbReference type="OrthoDB" id="196165at2759"/>
<dbReference type="PROSITE" id="PS00479">
    <property type="entry name" value="ZF_DAG_PE_1"/>
    <property type="match status" value="2"/>
</dbReference>
<dbReference type="Proteomes" id="UP001152795">
    <property type="component" value="Unassembled WGS sequence"/>
</dbReference>
<keyword evidence="11 12" id="KW-0067">ATP-binding</keyword>
<feature type="non-terminal residue" evidence="14">
    <location>
        <position position="863"/>
    </location>
</feature>
<proteinExistence type="inferred from homology"/>
<evidence type="ECO:0000313" key="15">
    <source>
        <dbReference type="Proteomes" id="UP001152795"/>
    </source>
</evidence>
<comment type="similarity">
    <text evidence="3 12">Belongs to the eukaryotic diacylglycerol kinase family.</text>
</comment>
<evidence type="ECO:0000256" key="13">
    <source>
        <dbReference type="SAM" id="MobiDB-lite"/>
    </source>
</evidence>
<dbReference type="Pfam" id="PF00609">
    <property type="entry name" value="DAGK_acc"/>
    <property type="match status" value="1"/>
</dbReference>
<evidence type="ECO:0000256" key="4">
    <source>
        <dbReference type="ARBA" id="ARBA00022490"/>
    </source>
</evidence>
<dbReference type="EC" id="2.7.1.107" evidence="12"/>
<dbReference type="SUPFAM" id="SSF57889">
    <property type="entry name" value="Cysteine-rich domain"/>
    <property type="match status" value="2"/>
</dbReference>